<dbReference type="HOGENOM" id="CLU_844356_0_0_5"/>
<dbReference type="InterPro" id="IPR008868">
    <property type="entry name" value="TniB"/>
</dbReference>
<dbReference type="SUPFAM" id="SSF52540">
    <property type="entry name" value="P-loop containing nucleoside triphosphate hydrolases"/>
    <property type="match status" value="1"/>
</dbReference>
<reference evidence="1" key="1">
    <citation type="submission" date="2013-11" db="EMBL/GenBank/DDBJ databases">
        <title>Draft genome sequence of the broad-host-range Rhizobium sp. LPU83 strain, a member of the low-genetic diversity Oregon-like Rhizobium sp. group.</title>
        <authorList>
            <person name="Wibberg D."/>
            <person name="Puehler A."/>
            <person name="Schlueter A."/>
        </authorList>
    </citation>
    <scope>NUCLEOTIDE SEQUENCE [LARGE SCALE GENOMIC DNA]</scope>
    <source>
        <strain evidence="1">LPU83</strain>
    </source>
</reference>
<dbReference type="KEGG" id="rhl:LPU83_2082"/>
<dbReference type="Gene3D" id="3.40.50.300">
    <property type="entry name" value="P-loop containing nucleotide triphosphate hydrolases"/>
    <property type="match status" value="1"/>
</dbReference>
<dbReference type="EMBL" id="HG916852">
    <property type="protein sequence ID" value="CDM57739.1"/>
    <property type="molecule type" value="Genomic_DNA"/>
</dbReference>
<name>W6R9Z5_9HYPH</name>
<sequence>MDGRPNITTEFRLMRIVYPEMVAAHSAFDNVREARRSALEIGGRSKIEGSLVSLFGKSHAGKTTILEAYMEASFPDDVDPEKLDNKRPQRKVVAITLNGDSSHMSFLKQILRAYKDPFPGDGNADDKLERIIKYINHYKTELLIFDEASNLRIRKATDLDATKTHNTLRGFAKMGCPVVVAGTEEAESKILSDGQLVSMNHDVSIKTLKQDCATDMQLFGSYCADLGLALKEHKLFPKRSNFVIDNTIACLFIASGGLRGRVSRLVEHAAYIARQEDADEVRFDHLEAATDAYSIKNKIVTYNPFRESRKTRKKETRVA</sequence>
<dbReference type="eggNOG" id="COG2842">
    <property type="taxonomic scope" value="Bacteria"/>
</dbReference>
<proteinExistence type="predicted"/>
<dbReference type="PATRIC" id="fig|348824.6.peg.2249"/>
<keyword evidence="2" id="KW-1185">Reference proteome</keyword>
<protein>
    <submittedName>
        <fullName evidence="1">Conserved protein</fullName>
    </submittedName>
</protein>
<evidence type="ECO:0000313" key="2">
    <source>
        <dbReference type="Proteomes" id="UP000019443"/>
    </source>
</evidence>
<organism evidence="1 2">
    <name type="scientific">Rhizobium favelukesii</name>
    <dbReference type="NCBI Taxonomy" id="348824"/>
    <lineage>
        <taxon>Bacteria</taxon>
        <taxon>Pseudomonadati</taxon>
        <taxon>Pseudomonadota</taxon>
        <taxon>Alphaproteobacteria</taxon>
        <taxon>Hyphomicrobiales</taxon>
        <taxon>Rhizobiaceae</taxon>
        <taxon>Rhizobium/Agrobacterium group</taxon>
        <taxon>Rhizobium</taxon>
    </lineage>
</organism>
<dbReference type="RefSeq" id="WP_024314085.1">
    <property type="nucleotide sequence ID" value="NZ_ATTO01000008.1"/>
</dbReference>
<dbReference type="Proteomes" id="UP000019443">
    <property type="component" value="Chromosome"/>
</dbReference>
<evidence type="ECO:0000313" key="1">
    <source>
        <dbReference type="EMBL" id="CDM57739.1"/>
    </source>
</evidence>
<dbReference type="Pfam" id="PF05621">
    <property type="entry name" value="TniB"/>
    <property type="match status" value="1"/>
</dbReference>
<dbReference type="AlphaFoldDB" id="W6R9Z5"/>
<accession>W6R9Z5</accession>
<gene>
    <name evidence="1" type="ORF">LPU83_2082</name>
</gene>
<dbReference type="InterPro" id="IPR027417">
    <property type="entry name" value="P-loop_NTPase"/>
</dbReference>